<evidence type="ECO:0000256" key="1">
    <source>
        <dbReference type="SAM" id="SignalP"/>
    </source>
</evidence>
<keyword evidence="1" id="KW-0732">Signal</keyword>
<keyword evidence="3" id="KW-1185">Reference proteome</keyword>
<dbReference type="RefSeq" id="WP_113637003.1">
    <property type="nucleotide sequence ID" value="NZ_QNUX01000013.1"/>
</dbReference>
<dbReference type="Proteomes" id="UP000253676">
    <property type="component" value="Unassembled WGS sequence"/>
</dbReference>
<dbReference type="AlphaFoldDB" id="A0A366AX54"/>
<evidence type="ECO:0000313" key="3">
    <source>
        <dbReference type="Proteomes" id="UP000253676"/>
    </source>
</evidence>
<evidence type="ECO:0000313" key="2">
    <source>
        <dbReference type="EMBL" id="RBN49452.1"/>
    </source>
</evidence>
<reference evidence="2 3" key="1">
    <citation type="submission" date="2018-07" db="EMBL/GenBank/DDBJ databases">
        <title>Complete genome sequence of Flavobacterium psychrolimnae LMG 22018.</title>
        <authorList>
            <person name="Kim D.-U."/>
        </authorList>
    </citation>
    <scope>NUCLEOTIDE SEQUENCE [LARGE SCALE GENOMIC DNA]</scope>
    <source>
        <strain evidence="2 3">LMG 22018</strain>
    </source>
</reference>
<feature type="signal peptide" evidence="1">
    <location>
        <begin position="1"/>
        <end position="22"/>
    </location>
</feature>
<proteinExistence type="predicted"/>
<dbReference type="EMBL" id="QNUX01000013">
    <property type="protein sequence ID" value="RBN49452.1"/>
    <property type="molecule type" value="Genomic_DNA"/>
</dbReference>
<organism evidence="2 3">
    <name type="scientific">Flavobacterium psychrolimnae</name>
    <dbReference type="NCBI Taxonomy" id="249351"/>
    <lineage>
        <taxon>Bacteria</taxon>
        <taxon>Pseudomonadati</taxon>
        <taxon>Bacteroidota</taxon>
        <taxon>Flavobacteriia</taxon>
        <taxon>Flavobacteriales</taxon>
        <taxon>Flavobacteriaceae</taxon>
        <taxon>Flavobacterium</taxon>
    </lineage>
</organism>
<feature type="chain" id="PRO_5016767982" description="TerB family tellurite resistance protein" evidence="1">
    <location>
        <begin position="23"/>
        <end position="209"/>
    </location>
</feature>
<accession>A0A366AX54</accession>
<evidence type="ECO:0008006" key="4">
    <source>
        <dbReference type="Google" id="ProtNLM"/>
    </source>
</evidence>
<protein>
    <recommendedName>
        <fullName evidence="4">TerB family tellurite resistance protein</fullName>
    </recommendedName>
</protein>
<dbReference type="OrthoDB" id="673795at2"/>
<comment type="caution">
    <text evidence="2">The sequence shown here is derived from an EMBL/GenBank/DDBJ whole genome shotgun (WGS) entry which is preliminary data.</text>
</comment>
<name>A0A366AX54_9FLAO</name>
<sequence length="209" mass="23993">MKKIAVLILLIGLFNVNMRAQAKQREELLKQIAAFQVYIGYAQKGYSFAKKGLSVIGDFKRGELDLHLDYFNSLININPKIKNYSRVAQIIALQVKILKSYSRTMRYVKQNDLFHGDEVAYVKRVLDRLLKDCDGTVDELTAVLTKGKLELKDDERLEKIDALYQNMLESESFCEDFSNQTRMMGFSRSAESKDVQTSHALQGLKDRIP</sequence>
<gene>
    <name evidence="2" type="ORF">DR980_13495</name>
</gene>